<name>A0ABR2YFP9_9CHLO</name>
<evidence type="ECO:0000313" key="3">
    <source>
        <dbReference type="EMBL" id="KAK9904271.1"/>
    </source>
</evidence>
<dbReference type="Pfam" id="PF00566">
    <property type="entry name" value="RabGAP-TBC"/>
    <property type="match status" value="1"/>
</dbReference>
<dbReference type="InterPro" id="IPR050302">
    <property type="entry name" value="Rab_GAP_TBC_domain"/>
</dbReference>
<dbReference type="PANTHER" id="PTHR47219">
    <property type="entry name" value="RAB GTPASE-ACTIVATING PROTEIN 1-LIKE"/>
    <property type="match status" value="1"/>
</dbReference>
<feature type="region of interest" description="Disordered" evidence="1">
    <location>
        <begin position="354"/>
        <end position="378"/>
    </location>
</feature>
<gene>
    <name evidence="3" type="ORF">WJX75_008203</name>
</gene>
<dbReference type="EMBL" id="JALJOT010000013">
    <property type="protein sequence ID" value="KAK9904271.1"/>
    <property type="molecule type" value="Genomic_DNA"/>
</dbReference>
<evidence type="ECO:0000259" key="2">
    <source>
        <dbReference type="PROSITE" id="PS50086"/>
    </source>
</evidence>
<proteinExistence type="predicted"/>
<evidence type="ECO:0000256" key="1">
    <source>
        <dbReference type="SAM" id="MobiDB-lite"/>
    </source>
</evidence>
<organism evidence="3 4">
    <name type="scientific">Coccomyxa subellipsoidea</name>
    <dbReference type="NCBI Taxonomy" id="248742"/>
    <lineage>
        <taxon>Eukaryota</taxon>
        <taxon>Viridiplantae</taxon>
        <taxon>Chlorophyta</taxon>
        <taxon>core chlorophytes</taxon>
        <taxon>Trebouxiophyceae</taxon>
        <taxon>Trebouxiophyceae incertae sedis</taxon>
        <taxon>Coccomyxaceae</taxon>
        <taxon>Coccomyxa</taxon>
    </lineage>
</organism>
<dbReference type="Proteomes" id="UP001491310">
    <property type="component" value="Unassembled WGS sequence"/>
</dbReference>
<feature type="domain" description="Rab-GAP TBC" evidence="2">
    <location>
        <begin position="68"/>
        <end position="265"/>
    </location>
</feature>
<accession>A0ABR2YFP9</accession>
<dbReference type="SUPFAM" id="SSF47923">
    <property type="entry name" value="Ypt/Rab-GAP domain of gyp1p"/>
    <property type="match status" value="2"/>
</dbReference>
<feature type="compositionally biased region" description="Low complexity" evidence="1">
    <location>
        <begin position="360"/>
        <end position="373"/>
    </location>
</feature>
<dbReference type="PANTHER" id="PTHR47219:SF20">
    <property type="entry name" value="TBC1 DOMAIN FAMILY MEMBER 2B"/>
    <property type="match status" value="1"/>
</dbReference>
<dbReference type="PROSITE" id="PS50086">
    <property type="entry name" value="TBC_RABGAP"/>
    <property type="match status" value="1"/>
</dbReference>
<dbReference type="SMART" id="SM00164">
    <property type="entry name" value="TBC"/>
    <property type="match status" value="1"/>
</dbReference>
<dbReference type="Gene3D" id="1.10.8.270">
    <property type="entry name" value="putative rabgap domain of human tbc1 domain family member 14 like domains"/>
    <property type="match status" value="1"/>
</dbReference>
<sequence>MVAMAVLADRYGFVLAGLSAEETRTRGASAARETIMANRWAKADTSSFDPAQPLSSPSKALKALVRAGIPAELRPDLWLRFSGGAARKAAAPLRHYAALQRRAGAAANSGAVDAAELGAELTRAFGTHPVLSSAKGMRAVLRLLEAFQLQCPSAGGLGRGMACVAGFMLVVMGPEREEDAFWTLVGLVEDRLPHSCVLQNIKGPGVEQRVLDALLAKRCPKAMAQLARLETPLEEVTGPWFHSLFCTSLPAETAARIWDVLLLEGHKILFRVGLALFKMNEPALLSTKLSAQVGRCLKWRIARCYDADALLKVAFSGIGSLPMAVIKRARADYEGIVQEQLDEHRRRLQAVLSSPRRLADGGSPASSDAGGSPVHLSTIHEESEEALEPFSATSFLRVLRPLQAIIG</sequence>
<dbReference type="Gene3D" id="1.10.472.80">
    <property type="entry name" value="Ypt/Rab-GAP domain of gyp1p, domain 3"/>
    <property type="match status" value="1"/>
</dbReference>
<evidence type="ECO:0000313" key="4">
    <source>
        <dbReference type="Proteomes" id="UP001491310"/>
    </source>
</evidence>
<reference evidence="3 4" key="1">
    <citation type="journal article" date="2024" name="Nat. Commun.">
        <title>Phylogenomics reveals the evolutionary origins of lichenization in chlorophyte algae.</title>
        <authorList>
            <person name="Puginier C."/>
            <person name="Libourel C."/>
            <person name="Otte J."/>
            <person name="Skaloud P."/>
            <person name="Haon M."/>
            <person name="Grisel S."/>
            <person name="Petersen M."/>
            <person name="Berrin J.G."/>
            <person name="Delaux P.M."/>
            <person name="Dal Grande F."/>
            <person name="Keller J."/>
        </authorList>
    </citation>
    <scope>NUCLEOTIDE SEQUENCE [LARGE SCALE GENOMIC DNA]</scope>
    <source>
        <strain evidence="3 4">SAG 216-7</strain>
    </source>
</reference>
<protein>
    <recommendedName>
        <fullName evidence="2">Rab-GAP TBC domain-containing protein</fullName>
    </recommendedName>
</protein>
<dbReference type="InterPro" id="IPR035969">
    <property type="entry name" value="Rab-GAP_TBC_sf"/>
</dbReference>
<keyword evidence="4" id="KW-1185">Reference proteome</keyword>
<dbReference type="InterPro" id="IPR000195">
    <property type="entry name" value="Rab-GAP-TBC_dom"/>
</dbReference>
<comment type="caution">
    <text evidence="3">The sequence shown here is derived from an EMBL/GenBank/DDBJ whole genome shotgun (WGS) entry which is preliminary data.</text>
</comment>